<feature type="domain" description="HTH arsR-type" evidence="5">
    <location>
        <begin position="25"/>
        <end position="107"/>
    </location>
</feature>
<gene>
    <name evidence="6" type="ORF">K7472_06900</name>
</gene>
<evidence type="ECO:0000256" key="3">
    <source>
        <dbReference type="ARBA" id="ARBA00023163"/>
    </source>
</evidence>
<accession>A0ABS7QN09</accession>
<keyword evidence="2" id="KW-0238">DNA-binding</keyword>
<organism evidence="6 7">
    <name type="scientific">Streptantibioticus parmotrematis</name>
    <dbReference type="NCBI Taxonomy" id="2873249"/>
    <lineage>
        <taxon>Bacteria</taxon>
        <taxon>Bacillati</taxon>
        <taxon>Actinomycetota</taxon>
        <taxon>Actinomycetes</taxon>
        <taxon>Kitasatosporales</taxon>
        <taxon>Streptomycetaceae</taxon>
        <taxon>Streptantibioticus</taxon>
    </lineage>
</organism>
<name>A0ABS7QN09_9ACTN</name>
<evidence type="ECO:0000259" key="5">
    <source>
        <dbReference type="SMART" id="SM00418"/>
    </source>
</evidence>
<proteinExistence type="predicted"/>
<reference evidence="6 7" key="1">
    <citation type="submission" date="2021-08" db="EMBL/GenBank/DDBJ databases">
        <title>Streptomyces sp. PTM05 isolated from lichen.</title>
        <authorList>
            <person name="Somphong A."/>
            <person name="Phongsopitanun W."/>
            <person name="Tanasupawat S."/>
        </authorList>
    </citation>
    <scope>NUCLEOTIDE SEQUENCE [LARGE SCALE GENOMIC DNA]</scope>
    <source>
        <strain evidence="6 7">Ptm05</strain>
    </source>
</reference>
<dbReference type="InterPro" id="IPR001845">
    <property type="entry name" value="HTH_ArsR_DNA-bd_dom"/>
</dbReference>
<feature type="region of interest" description="Disordered" evidence="4">
    <location>
        <begin position="1"/>
        <end position="21"/>
    </location>
</feature>
<dbReference type="InterPro" id="IPR011991">
    <property type="entry name" value="ArsR-like_HTH"/>
</dbReference>
<dbReference type="SUPFAM" id="SSF46785">
    <property type="entry name" value="Winged helix' DNA-binding domain"/>
    <property type="match status" value="1"/>
</dbReference>
<dbReference type="Pfam" id="PF12840">
    <property type="entry name" value="HTH_20"/>
    <property type="match status" value="1"/>
</dbReference>
<dbReference type="InterPro" id="IPR036390">
    <property type="entry name" value="WH_DNA-bd_sf"/>
</dbReference>
<keyword evidence="3" id="KW-0804">Transcription</keyword>
<sequence length="206" mass="23224">MPETPSGAGKPAPSARKPTRRLDARSLRALAHPLRLRILELLGLDGPATATGLAKRLGENTGTVSWHLRHLAEHRFIEEDTDRGTKRERWWKAVDEATMLRATDFADGDAETKGQLSLYVHEIVQSMYNQVVAFVAEDWNEEWRNASLINRYTDLRMTPDQLASMNAELVELVERHLPEPDAEPEPGALPVVAQWQAFPRAERTAE</sequence>
<evidence type="ECO:0000313" key="6">
    <source>
        <dbReference type="EMBL" id="MBY8884572.1"/>
    </source>
</evidence>
<dbReference type="Proteomes" id="UP001198565">
    <property type="component" value="Unassembled WGS sequence"/>
</dbReference>
<dbReference type="PANTHER" id="PTHR43132:SF2">
    <property type="entry name" value="ARSENICAL RESISTANCE OPERON REPRESSOR ARSR-RELATED"/>
    <property type="match status" value="1"/>
</dbReference>
<dbReference type="CDD" id="cd00090">
    <property type="entry name" value="HTH_ARSR"/>
    <property type="match status" value="1"/>
</dbReference>
<dbReference type="RefSeq" id="WP_222975069.1">
    <property type="nucleotide sequence ID" value="NZ_JAINVZ010000003.1"/>
</dbReference>
<dbReference type="InterPro" id="IPR051011">
    <property type="entry name" value="Metal_resp_trans_reg"/>
</dbReference>
<evidence type="ECO:0000256" key="1">
    <source>
        <dbReference type="ARBA" id="ARBA00023015"/>
    </source>
</evidence>
<dbReference type="PANTHER" id="PTHR43132">
    <property type="entry name" value="ARSENICAL RESISTANCE OPERON REPRESSOR ARSR-RELATED"/>
    <property type="match status" value="1"/>
</dbReference>
<evidence type="ECO:0000256" key="2">
    <source>
        <dbReference type="ARBA" id="ARBA00023125"/>
    </source>
</evidence>
<comment type="caution">
    <text evidence="6">The sequence shown here is derived from an EMBL/GenBank/DDBJ whole genome shotgun (WGS) entry which is preliminary data.</text>
</comment>
<protein>
    <submittedName>
        <fullName evidence="6">Helix-turn-helix domain-containing protein</fullName>
    </submittedName>
</protein>
<dbReference type="SMART" id="SM00418">
    <property type="entry name" value="HTH_ARSR"/>
    <property type="match status" value="1"/>
</dbReference>
<dbReference type="InterPro" id="IPR036388">
    <property type="entry name" value="WH-like_DNA-bd_sf"/>
</dbReference>
<evidence type="ECO:0000256" key="4">
    <source>
        <dbReference type="SAM" id="MobiDB-lite"/>
    </source>
</evidence>
<dbReference type="EMBL" id="JAINVZ010000003">
    <property type="protein sequence ID" value="MBY8884572.1"/>
    <property type="molecule type" value="Genomic_DNA"/>
</dbReference>
<dbReference type="Gene3D" id="1.10.10.10">
    <property type="entry name" value="Winged helix-like DNA-binding domain superfamily/Winged helix DNA-binding domain"/>
    <property type="match status" value="1"/>
</dbReference>
<keyword evidence="7" id="KW-1185">Reference proteome</keyword>
<evidence type="ECO:0000313" key="7">
    <source>
        <dbReference type="Proteomes" id="UP001198565"/>
    </source>
</evidence>
<keyword evidence="1" id="KW-0805">Transcription regulation</keyword>